<evidence type="ECO:0000256" key="2">
    <source>
        <dbReference type="ARBA" id="ARBA00022679"/>
    </source>
</evidence>
<keyword evidence="8" id="KW-0812">Transmembrane</keyword>
<dbReference type="PROSITE" id="PS00107">
    <property type="entry name" value="PROTEIN_KINASE_ATP"/>
    <property type="match status" value="1"/>
</dbReference>
<evidence type="ECO:0000256" key="1">
    <source>
        <dbReference type="ARBA" id="ARBA00022527"/>
    </source>
</evidence>
<name>A0A8X7Y5R2_POPTO</name>
<dbReference type="InterPro" id="IPR000719">
    <property type="entry name" value="Prot_kinase_dom"/>
</dbReference>
<keyword evidence="8" id="KW-0472">Membrane</keyword>
<dbReference type="Pfam" id="PF23180">
    <property type="entry name" value="ALE2_N"/>
    <property type="match status" value="1"/>
</dbReference>
<dbReference type="PANTHER" id="PTHR47989:SF9">
    <property type="entry name" value="PROTEIN KINASE SUPERFAMILY PROTEIN"/>
    <property type="match status" value="1"/>
</dbReference>
<dbReference type="PANTHER" id="PTHR47989">
    <property type="entry name" value="OS01G0750732 PROTEIN"/>
    <property type="match status" value="1"/>
</dbReference>
<dbReference type="GO" id="GO:0005524">
    <property type="term" value="F:ATP binding"/>
    <property type="evidence" value="ECO:0007669"/>
    <property type="project" value="UniProtKB-UniRule"/>
</dbReference>
<reference evidence="10" key="1">
    <citation type="journal article" date="2020" name="bioRxiv">
        <title>Hybrid origin of Populus tomentosa Carr. identified through genome sequencing and phylogenomic analysis.</title>
        <authorList>
            <person name="An X."/>
            <person name="Gao K."/>
            <person name="Chen Z."/>
            <person name="Li J."/>
            <person name="Yang X."/>
            <person name="Yang X."/>
            <person name="Zhou J."/>
            <person name="Guo T."/>
            <person name="Zhao T."/>
            <person name="Huang S."/>
            <person name="Miao D."/>
            <person name="Khan W.U."/>
            <person name="Rao P."/>
            <person name="Ye M."/>
            <person name="Lei B."/>
            <person name="Liao W."/>
            <person name="Wang J."/>
            <person name="Ji L."/>
            <person name="Li Y."/>
            <person name="Guo B."/>
            <person name="Mustafa N.S."/>
            <person name="Li S."/>
            <person name="Yun Q."/>
            <person name="Keller S.R."/>
            <person name="Mao J."/>
            <person name="Zhang R."/>
            <person name="Strauss S.H."/>
        </authorList>
    </citation>
    <scope>NUCLEOTIDE SEQUENCE</scope>
    <source>
        <strain evidence="10">GM15</strain>
        <tissue evidence="10">Leaf</tissue>
    </source>
</reference>
<dbReference type="InterPro" id="IPR001245">
    <property type="entry name" value="Ser-Thr/Tyr_kinase_cat_dom"/>
</dbReference>
<evidence type="ECO:0000256" key="5">
    <source>
        <dbReference type="ARBA" id="ARBA00022840"/>
    </source>
</evidence>
<dbReference type="CDD" id="cd14066">
    <property type="entry name" value="STKc_IRAK"/>
    <property type="match status" value="1"/>
</dbReference>
<dbReference type="InterPro" id="IPR017441">
    <property type="entry name" value="Protein_kinase_ATP_BS"/>
</dbReference>
<dbReference type="PROSITE" id="PS50011">
    <property type="entry name" value="PROTEIN_KINASE_DOM"/>
    <property type="match status" value="1"/>
</dbReference>
<feature type="compositionally biased region" description="Pro residues" evidence="7">
    <location>
        <begin position="344"/>
        <end position="354"/>
    </location>
</feature>
<feature type="binding site" evidence="6">
    <location>
        <position position="855"/>
    </location>
    <ligand>
        <name>ATP</name>
        <dbReference type="ChEBI" id="CHEBI:30616"/>
    </ligand>
</feature>
<dbReference type="EMBL" id="JAAWWB010000036">
    <property type="protein sequence ID" value="KAG6739555.1"/>
    <property type="molecule type" value="Genomic_DNA"/>
</dbReference>
<keyword evidence="5 6" id="KW-0067">ATP-binding</keyword>
<evidence type="ECO:0000256" key="7">
    <source>
        <dbReference type="SAM" id="MobiDB-lite"/>
    </source>
</evidence>
<dbReference type="FunFam" id="3.30.200.20:FF:000146">
    <property type="entry name" value="receptor-like serine/threonine-protein kinase ALE2"/>
    <property type="match status" value="1"/>
</dbReference>
<dbReference type="FunFam" id="1.10.510.10:FF:000051">
    <property type="entry name" value="Receptor-like serine/threonine-protein kinase ALE2"/>
    <property type="match status" value="1"/>
</dbReference>
<evidence type="ECO:0000256" key="3">
    <source>
        <dbReference type="ARBA" id="ARBA00022741"/>
    </source>
</evidence>
<keyword evidence="8" id="KW-1133">Transmembrane helix</keyword>
<feature type="transmembrane region" description="Helical" evidence="8">
    <location>
        <begin position="731"/>
        <end position="759"/>
    </location>
</feature>
<keyword evidence="11" id="KW-1185">Reference proteome</keyword>
<evidence type="ECO:0000313" key="11">
    <source>
        <dbReference type="Proteomes" id="UP000886885"/>
    </source>
</evidence>
<evidence type="ECO:0000256" key="6">
    <source>
        <dbReference type="PROSITE-ProRule" id="PRU10141"/>
    </source>
</evidence>
<dbReference type="PROSITE" id="PS00108">
    <property type="entry name" value="PROTEIN_KINASE_ST"/>
    <property type="match status" value="1"/>
</dbReference>
<keyword evidence="1" id="KW-0723">Serine/threonine-protein kinase</keyword>
<feature type="region of interest" description="Disordered" evidence="7">
    <location>
        <begin position="229"/>
        <end position="248"/>
    </location>
</feature>
<feature type="region of interest" description="Disordered" evidence="7">
    <location>
        <begin position="36"/>
        <end position="68"/>
    </location>
</feature>
<accession>A0A8X7Y5R2</accession>
<dbReference type="AlphaFoldDB" id="A0A8X7Y5R2"/>
<dbReference type="Proteomes" id="UP000886885">
    <property type="component" value="Chromosome 18D"/>
</dbReference>
<dbReference type="InterPro" id="IPR008271">
    <property type="entry name" value="Ser/Thr_kinase_AS"/>
</dbReference>
<dbReference type="GO" id="GO:0004674">
    <property type="term" value="F:protein serine/threonine kinase activity"/>
    <property type="evidence" value="ECO:0007669"/>
    <property type="project" value="UniProtKB-KW"/>
</dbReference>
<evidence type="ECO:0000256" key="4">
    <source>
        <dbReference type="ARBA" id="ARBA00022777"/>
    </source>
</evidence>
<keyword evidence="3 6" id="KW-0547">Nucleotide-binding</keyword>
<keyword evidence="4" id="KW-0418">Kinase</keyword>
<feature type="compositionally biased region" description="Polar residues" evidence="7">
    <location>
        <begin position="490"/>
        <end position="507"/>
    </location>
</feature>
<feature type="compositionally biased region" description="Polar residues" evidence="7">
    <location>
        <begin position="117"/>
        <end position="130"/>
    </location>
</feature>
<feature type="compositionally biased region" description="Polar residues" evidence="7">
    <location>
        <begin position="376"/>
        <end position="385"/>
    </location>
</feature>
<feature type="region of interest" description="Disordered" evidence="7">
    <location>
        <begin position="325"/>
        <end position="513"/>
    </location>
</feature>
<feature type="compositionally biased region" description="Low complexity" evidence="7">
    <location>
        <begin position="159"/>
        <end position="170"/>
    </location>
</feature>
<evidence type="ECO:0000256" key="8">
    <source>
        <dbReference type="SAM" id="Phobius"/>
    </source>
</evidence>
<dbReference type="InterPro" id="IPR057597">
    <property type="entry name" value="ALE2_N"/>
</dbReference>
<feature type="compositionally biased region" description="Polar residues" evidence="7">
    <location>
        <begin position="48"/>
        <end position="64"/>
    </location>
</feature>
<feature type="region of interest" description="Disordered" evidence="7">
    <location>
        <begin position="99"/>
        <end position="204"/>
    </location>
</feature>
<feature type="compositionally biased region" description="Polar residues" evidence="7">
    <location>
        <begin position="174"/>
        <end position="191"/>
    </location>
</feature>
<proteinExistence type="predicted"/>
<dbReference type="OrthoDB" id="1901798at2759"/>
<sequence>MGLVMVPPILQLLGKLSAIGFFFTVQGSTAIFSDIPPIEGTPGPQLQPFRSSVPASESLSTGSNLHPPLALPPLTSAPVPQTITGHVPSYSPSPLIVTKPHNRAPPPLISQGRVPSLSPSFSVISPTYNTAPPPTLNQGHEPAKPPNAHRREAAVRQTPVSASSAPAAAPLRQSPENSPVSQSNAPEASSLRTHKKDVSFSGAPVPNAVSPGILLVFYCSLTLLVDSNSTAASPSRNSKENQPAAPSIAPETMPSAVPVVSPMGAIPQNSSATHPVMPGESPSILSGFTREKTLQIHVGYEAVPLASNHSTSSFSISAKLCPNVPHPSAPTPSIDDKKDEIPVSAPPNETPTPLSPMSHFPAKAPSTHNAMRHSNDSPVSPSSLPKTPLDKQHHSSAPSPSIPFHKQNHESSRISDSAPASSNPTFPPSSKQQGPVMPPSFLPTSRHKQYAFSPLGTPDSSNNASHYRYPKPVISVSPTPSPTQTAASGWTKTLSPKASPSGFSSRTPKMPPLPPLHTLPPPPPNEGTQIHASLALKFVYVFPSTFFVFLNVMHRLIESADCSTTVCTEPYTNTPPGSPCRCVLPMQVGLGVSVALYTFFPLVSELAQEIAAGVFMKQSQVRIIGANAPSQQLEKTIVLIDLVPLGERFDNSTAFLTYQRFWKKQVVINPSFFGDYEVLYVRYLGLPPPPPMAPFGIAIIDDGPYSGNDNNAGMIKPLGVDVHKRKRKDGLAGGIIAIIAVSGSVALVLFSAVALALVFKHRDHASQPASVLQPLPPSVVKPSGIAGSLIGSGLSSASLSFASSIPAYTGSAKTFSKNDIERATSSFDASRILGEGGFGLVYSGVLEDRTKVAVKVLKRNDQQGGREFLAEVEMLSRLHHRNLVKLIGICTEECSRSLVYELIANGSVESHLHGSSLALSEFSYLDQESYLLDKESMFYNMNMLVWVDKESALNWDARIKIALGAARGLAYLHEDSSPRVIHRDFKSSNILLEHDFTPKVSDFGLARTALDEENRHISTQVMGTFGYVAPEYAMTGHLLVKSDVYSYGVVLLELLTGRKPVDMSQPPGQENLVTWARPFLTTKEGLEVIIDPTLASDVPFDSVAKVAAIASMCVQPEVSHRPFMSEVVQALKLVSNECDEAKELDSRSSSQDLSIYMDAVSAVSGQLRDSLRSQAPVHNYDSEPDIERGLVDSYFFSTSDGCGRQGSGSLRRCSSGPLKTGRGRVLLQRMRLRGESVSDRGTIFKMWPGSH</sequence>
<dbReference type="Pfam" id="PF07714">
    <property type="entry name" value="PK_Tyr_Ser-Thr"/>
    <property type="match status" value="1"/>
</dbReference>
<feature type="domain" description="Protein kinase" evidence="9">
    <location>
        <begin position="827"/>
        <end position="1134"/>
    </location>
</feature>
<feature type="transmembrane region" description="Helical" evidence="8">
    <location>
        <begin position="530"/>
        <end position="550"/>
    </location>
</feature>
<keyword evidence="2" id="KW-0808">Transferase</keyword>
<organism evidence="10 11">
    <name type="scientific">Populus tomentosa</name>
    <name type="common">Chinese white poplar</name>
    <dbReference type="NCBI Taxonomy" id="118781"/>
    <lineage>
        <taxon>Eukaryota</taxon>
        <taxon>Viridiplantae</taxon>
        <taxon>Streptophyta</taxon>
        <taxon>Embryophyta</taxon>
        <taxon>Tracheophyta</taxon>
        <taxon>Spermatophyta</taxon>
        <taxon>Magnoliopsida</taxon>
        <taxon>eudicotyledons</taxon>
        <taxon>Gunneridae</taxon>
        <taxon>Pentapetalae</taxon>
        <taxon>rosids</taxon>
        <taxon>fabids</taxon>
        <taxon>Malpighiales</taxon>
        <taxon>Salicaceae</taxon>
        <taxon>Saliceae</taxon>
        <taxon>Populus</taxon>
    </lineage>
</organism>
<evidence type="ECO:0000313" key="10">
    <source>
        <dbReference type="EMBL" id="KAG6739555.1"/>
    </source>
</evidence>
<gene>
    <name evidence="10" type="ORF">POTOM_057156</name>
</gene>
<comment type="caution">
    <text evidence="10">The sequence shown here is derived from an EMBL/GenBank/DDBJ whole genome shotgun (WGS) entry which is preliminary data.</text>
</comment>
<protein>
    <recommendedName>
        <fullName evidence="9">Protein kinase domain-containing protein</fullName>
    </recommendedName>
</protein>
<evidence type="ECO:0000259" key="9">
    <source>
        <dbReference type="PROSITE" id="PS50011"/>
    </source>
</evidence>